<protein>
    <submittedName>
        <fullName evidence="2">Uncharacterized protein</fullName>
    </submittedName>
</protein>
<evidence type="ECO:0000256" key="1">
    <source>
        <dbReference type="SAM" id="MobiDB-lite"/>
    </source>
</evidence>
<evidence type="ECO:0000313" key="2">
    <source>
        <dbReference type="EMBL" id="KAL2635144.1"/>
    </source>
</evidence>
<name>A0ABD1YXL6_9MARC</name>
<organism evidence="2 3">
    <name type="scientific">Riccia fluitans</name>
    <dbReference type="NCBI Taxonomy" id="41844"/>
    <lineage>
        <taxon>Eukaryota</taxon>
        <taxon>Viridiplantae</taxon>
        <taxon>Streptophyta</taxon>
        <taxon>Embryophyta</taxon>
        <taxon>Marchantiophyta</taxon>
        <taxon>Marchantiopsida</taxon>
        <taxon>Marchantiidae</taxon>
        <taxon>Marchantiales</taxon>
        <taxon>Ricciaceae</taxon>
        <taxon>Riccia</taxon>
    </lineage>
</organism>
<comment type="caution">
    <text evidence="2">The sequence shown here is derived from an EMBL/GenBank/DDBJ whole genome shotgun (WGS) entry which is preliminary data.</text>
</comment>
<dbReference type="EMBL" id="JBHFFA010000003">
    <property type="protein sequence ID" value="KAL2635144.1"/>
    <property type="molecule type" value="Genomic_DNA"/>
</dbReference>
<reference evidence="2 3" key="1">
    <citation type="submission" date="2024-09" db="EMBL/GenBank/DDBJ databases">
        <title>Chromosome-scale assembly of Riccia fluitans.</title>
        <authorList>
            <person name="Paukszto L."/>
            <person name="Sawicki J."/>
            <person name="Karawczyk K."/>
            <person name="Piernik-Szablinska J."/>
            <person name="Szczecinska M."/>
            <person name="Mazdziarz M."/>
        </authorList>
    </citation>
    <scope>NUCLEOTIDE SEQUENCE [LARGE SCALE GENOMIC DNA]</scope>
    <source>
        <strain evidence="2">Rf_01</strain>
        <tissue evidence="2">Aerial parts of the thallus</tissue>
    </source>
</reference>
<feature type="compositionally biased region" description="Polar residues" evidence="1">
    <location>
        <begin position="50"/>
        <end position="68"/>
    </location>
</feature>
<proteinExistence type="predicted"/>
<sequence>MRALPIAPRQIRMQAVANRSANDEMGSVRPSRWVTSVITELIRKRIGQPHSGNFSAGRNLPPNAQTGETPDAARWGWKMSARDCMPTLWRMSAFISAAHEDCIIVPRQGGWPTLGHDFGCAGESPFGSGNLSID</sequence>
<feature type="region of interest" description="Disordered" evidence="1">
    <location>
        <begin position="49"/>
        <end position="70"/>
    </location>
</feature>
<accession>A0ABD1YXL6</accession>
<gene>
    <name evidence="2" type="ORF">R1flu_006623</name>
</gene>
<keyword evidence="3" id="KW-1185">Reference proteome</keyword>
<evidence type="ECO:0000313" key="3">
    <source>
        <dbReference type="Proteomes" id="UP001605036"/>
    </source>
</evidence>
<dbReference type="AlphaFoldDB" id="A0ABD1YXL6"/>
<dbReference type="Proteomes" id="UP001605036">
    <property type="component" value="Unassembled WGS sequence"/>
</dbReference>